<sequence length="1316" mass="153296">MISFADFVQYYGKNPINIAHKELNTIIQRYTFLFIEQELSPDEYNYCNTNIKESKLILIDYYQNDANPKESYFIISFQNTIIVIQPSLISLLQKLFPNNLKFNICFLQNAKNHFTDLNFKINYKDIETSEFFNLCIIEFNKKMSLLNKSQSINQTWLIIRPSISGYLIKSCYCYDENKINRIKDYYSDQCHFTPQEFKNESEFIFLQVIDFGSFFKTNLYYSIKMKKLVVIKVANNSQVQQLIQREFNNYSEIKHPLIPKLYGTFGKEKHLVIELIEGNDLTKISSLQYEEKIKIIFELMLILEPIHRHHFVYRDLKPNNIMIDKDKNAILIDFDSMICMDDIVDNRMNTNDFDSIYMPKEIGNGFVCYESDIYSLGKVIEFILAIKEENPANHDNLVNLCKRLTAEDIMKRPSIIDLILDFYIDYHSFIHIDELNKLFNIDEILTDNKFWEVDYLDSLQYEGKLLTKNVSKAVQFFILSADLNDRDHLFKIGLIYYLGLSVNTDMKKSIHYFKLSAEKQHPNALLNLGIIYFESSPPDIEKAMHYWKLSADFNFPPAQYYLSEIFLEDKKYLDVNKGLDFLKQSVASNFPPAEAKYGEILLESNLVEHDIQKGIHYLTLSADHGFTLSYIKLGGIYQQGRYVKKDINKAINCYIKASEEHIPIALFKLGIIYFDGDNNVPKDINKAIKYLTEAANLNYPEALFNLGVIYFEGNNVSRDISKGLHYLNLASEQNSIKAQFNLGLYYFKGIHVQRDINKAIYYYTLAANQNDENSQFNLALIYFTGRFITTDINKAINYFSLAANNHNNPRAQYNLGIIYYEGMNGIRNVNEGIKYLMLAAKQNHPDAIYNIGIIYYEGNYVKRDIGKAIHYLTLAADYFNDARAQYNIGMIYFIGRDVPRNTDKGINYFLRSAKNNFHYAQFKIGHIYYDGIWVQKDVSKAMHYFELAANQNDPYALIDLGFIYEEGKFVNRDIKKSIKYYKLASDQNFPEAQYNLGMIYLEGKYVKRDVRKALHYLYLAAIRNFNMATNVLALLFLNGQFVPLNYKKGMYYLSLSAKHNNANAQYFLGNFYYYGILTEKNIDKGLGLLIKASENGEKRAYFSVGFIYHESKKNYDEAIHYYKEASSLNNQFAKNNLGVIYWINSFGDFKFLSLSVEYFKEAIKQENDLLSMFNLASLYLYNDSFKDNSNLSIELLIKSALRGFIPSRELLCLALIKKFGFELATIMNEIDKLGINSNGIKNHIYNMIVKEELMNQIIFREKWHNCQGVSFLYNALTNIIPTSSLNNSNSSQNPKLKNISRDFYDGLGILELVQKI</sequence>
<comment type="caution">
    <text evidence="2">The sequence shown here is derived from an EMBL/GenBank/DDBJ whole genome shotgun (WGS) entry which is preliminary data.</text>
</comment>
<dbReference type="SMART" id="SM00220">
    <property type="entry name" value="S_TKc"/>
    <property type="match status" value="1"/>
</dbReference>
<dbReference type="InterPro" id="IPR052945">
    <property type="entry name" value="Mitotic_Regulator"/>
</dbReference>
<dbReference type="InterPro" id="IPR006597">
    <property type="entry name" value="Sel1-like"/>
</dbReference>
<feature type="domain" description="Protein kinase" evidence="1">
    <location>
        <begin position="203"/>
        <end position="430"/>
    </location>
</feature>
<dbReference type="SMART" id="SM00671">
    <property type="entry name" value="SEL1"/>
    <property type="match status" value="20"/>
</dbReference>
<dbReference type="SUPFAM" id="SSF56112">
    <property type="entry name" value="Protein kinase-like (PK-like)"/>
    <property type="match status" value="1"/>
</dbReference>
<evidence type="ECO:0000313" key="2">
    <source>
        <dbReference type="EMBL" id="KAK8880442.1"/>
    </source>
</evidence>
<reference evidence="2 3" key="1">
    <citation type="submission" date="2024-04" db="EMBL/GenBank/DDBJ databases">
        <title>Tritrichomonas musculus Genome.</title>
        <authorList>
            <person name="Alves-Ferreira E."/>
            <person name="Grigg M."/>
            <person name="Lorenzi H."/>
            <person name="Galac M."/>
        </authorList>
    </citation>
    <scope>NUCLEOTIDE SEQUENCE [LARGE SCALE GENOMIC DNA]</scope>
    <source>
        <strain evidence="2 3">EAF2021</strain>
    </source>
</reference>
<dbReference type="Pfam" id="PF00069">
    <property type="entry name" value="Pkinase"/>
    <property type="match status" value="1"/>
</dbReference>
<dbReference type="Gene3D" id="3.30.200.20">
    <property type="entry name" value="Phosphorylase Kinase, domain 1"/>
    <property type="match status" value="1"/>
</dbReference>
<proteinExistence type="predicted"/>
<gene>
    <name evidence="2" type="ORF">M9Y10_003116</name>
</gene>
<dbReference type="InterPro" id="IPR000719">
    <property type="entry name" value="Prot_kinase_dom"/>
</dbReference>
<dbReference type="Pfam" id="PF08238">
    <property type="entry name" value="Sel1"/>
    <property type="match status" value="19"/>
</dbReference>
<evidence type="ECO:0000313" key="3">
    <source>
        <dbReference type="Proteomes" id="UP001470230"/>
    </source>
</evidence>
<organism evidence="2 3">
    <name type="scientific">Tritrichomonas musculus</name>
    <dbReference type="NCBI Taxonomy" id="1915356"/>
    <lineage>
        <taxon>Eukaryota</taxon>
        <taxon>Metamonada</taxon>
        <taxon>Parabasalia</taxon>
        <taxon>Tritrichomonadida</taxon>
        <taxon>Tritrichomonadidae</taxon>
        <taxon>Tritrichomonas</taxon>
    </lineage>
</organism>
<dbReference type="Gene3D" id="1.10.510.10">
    <property type="entry name" value="Transferase(Phosphotransferase) domain 1"/>
    <property type="match status" value="1"/>
</dbReference>
<dbReference type="InterPro" id="IPR011990">
    <property type="entry name" value="TPR-like_helical_dom_sf"/>
</dbReference>
<dbReference type="CDD" id="cd00180">
    <property type="entry name" value="PKc"/>
    <property type="match status" value="1"/>
</dbReference>
<dbReference type="PANTHER" id="PTHR43628">
    <property type="entry name" value="ACTIVATOR OF C KINASE PROTEIN 1-RELATED"/>
    <property type="match status" value="1"/>
</dbReference>
<dbReference type="Proteomes" id="UP001470230">
    <property type="component" value="Unassembled WGS sequence"/>
</dbReference>
<dbReference type="PROSITE" id="PS50011">
    <property type="entry name" value="PROTEIN_KINASE_DOM"/>
    <property type="match status" value="1"/>
</dbReference>
<dbReference type="SUPFAM" id="SSF81901">
    <property type="entry name" value="HCP-like"/>
    <property type="match status" value="4"/>
</dbReference>
<dbReference type="PANTHER" id="PTHR43628:SF1">
    <property type="entry name" value="CHITIN SYNTHASE REGULATORY FACTOR 2-RELATED"/>
    <property type="match status" value="1"/>
</dbReference>
<dbReference type="EMBL" id="JAPFFF010000010">
    <property type="protein sequence ID" value="KAK8880442.1"/>
    <property type="molecule type" value="Genomic_DNA"/>
</dbReference>
<dbReference type="PROSITE" id="PS00108">
    <property type="entry name" value="PROTEIN_KINASE_ST"/>
    <property type="match status" value="1"/>
</dbReference>
<dbReference type="Gene3D" id="1.25.40.10">
    <property type="entry name" value="Tetratricopeptide repeat domain"/>
    <property type="match status" value="4"/>
</dbReference>
<dbReference type="InterPro" id="IPR011009">
    <property type="entry name" value="Kinase-like_dom_sf"/>
</dbReference>
<keyword evidence="3" id="KW-1185">Reference proteome</keyword>
<protein>
    <recommendedName>
        <fullName evidence="1">Protein kinase domain-containing protein</fullName>
    </recommendedName>
</protein>
<dbReference type="InterPro" id="IPR008271">
    <property type="entry name" value="Ser/Thr_kinase_AS"/>
</dbReference>
<accession>A0ABR2JQD7</accession>
<name>A0ABR2JQD7_9EUKA</name>
<evidence type="ECO:0000259" key="1">
    <source>
        <dbReference type="PROSITE" id="PS50011"/>
    </source>
</evidence>